<accession>A0A9P6TYT3</accession>
<dbReference type="PANTHER" id="PTHR12652:SF25">
    <property type="entry name" value="MICROBODY (PEROXISOME) PROLIFERATION PROTEIN PEROXIN 11C (EUROFUNG)"/>
    <property type="match status" value="1"/>
</dbReference>
<organism evidence="5 6">
    <name type="scientific">Mortierella polycephala</name>
    <dbReference type="NCBI Taxonomy" id="41804"/>
    <lineage>
        <taxon>Eukaryota</taxon>
        <taxon>Fungi</taxon>
        <taxon>Fungi incertae sedis</taxon>
        <taxon>Mucoromycota</taxon>
        <taxon>Mortierellomycotina</taxon>
        <taxon>Mortierellomycetes</taxon>
        <taxon>Mortierellales</taxon>
        <taxon>Mortierellaceae</taxon>
        <taxon>Mortierella</taxon>
    </lineage>
</organism>
<reference evidence="5" key="1">
    <citation type="journal article" date="2020" name="Fungal Divers.">
        <title>Resolving the Mortierellaceae phylogeny through synthesis of multi-gene phylogenetics and phylogenomics.</title>
        <authorList>
            <person name="Vandepol N."/>
            <person name="Liber J."/>
            <person name="Desiro A."/>
            <person name="Na H."/>
            <person name="Kennedy M."/>
            <person name="Barry K."/>
            <person name="Grigoriev I.V."/>
            <person name="Miller A.N."/>
            <person name="O'Donnell K."/>
            <person name="Stajich J.E."/>
            <person name="Bonito G."/>
        </authorList>
    </citation>
    <scope>NUCLEOTIDE SEQUENCE</scope>
    <source>
        <strain evidence="5">KOD948</strain>
    </source>
</reference>
<evidence type="ECO:0000313" key="5">
    <source>
        <dbReference type="EMBL" id="KAG0252399.1"/>
    </source>
</evidence>
<sequence length="279" mass="32121">MATTSKQEVDSNEEVHKPVIRKEQPSILALGKLFPQSKTLDHTVRFLSQVRGTDKTLMVVQYFSKIFVWYFLKRGRESTAQRVRNFAGPISDFRILLRYYGLLPLIQWMQYVDNTPSPSKLLLLIDRVQNICNLVYYPLEHIYWLGAHEVIPISMEKTNRIAIWSCRFWAAYVVLQFAHLAEEYRLYKKRLQSIKAQIKVADLKAKETGEPVDKTEYKTELAALKAEKKGIVINTIINTGYLPLTVHWSLEKSSFPDVGVGIFGGVAALAQFYVTWKSS</sequence>
<gene>
    <name evidence="5" type="ORF">BG011_006995</name>
</gene>
<evidence type="ECO:0000256" key="3">
    <source>
        <dbReference type="ARBA" id="ARBA00023140"/>
    </source>
</evidence>
<dbReference type="OrthoDB" id="10005898at2759"/>
<evidence type="ECO:0000313" key="6">
    <source>
        <dbReference type="Proteomes" id="UP000726737"/>
    </source>
</evidence>
<comment type="caution">
    <text evidence="5">The sequence shown here is derived from an EMBL/GenBank/DDBJ whole genome shotgun (WGS) entry which is preliminary data.</text>
</comment>
<keyword evidence="1" id="KW-0962">Peroxisome biogenesis</keyword>
<proteinExistence type="predicted"/>
<keyword evidence="2" id="KW-0472">Membrane</keyword>
<evidence type="ECO:0000256" key="2">
    <source>
        <dbReference type="ARBA" id="ARBA00023136"/>
    </source>
</evidence>
<keyword evidence="3" id="KW-0576">Peroxisome</keyword>
<keyword evidence="6" id="KW-1185">Reference proteome</keyword>
<dbReference type="PANTHER" id="PTHR12652">
    <property type="entry name" value="PEROXISOMAL BIOGENESIS FACTOR 11"/>
    <property type="match status" value="1"/>
</dbReference>
<dbReference type="Pfam" id="PF05648">
    <property type="entry name" value="PEX11"/>
    <property type="match status" value="1"/>
</dbReference>
<name>A0A9P6TYT3_9FUNG</name>
<dbReference type="Proteomes" id="UP000726737">
    <property type="component" value="Unassembled WGS sequence"/>
</dbReference>
<dbReference type="AlphaFoldDB" id="A0A9P6TYT3"/>
<dbReference type="GO" id="GO:0005778">
    <property type="term" value="C:peroxisomal membrane"/>
    <property type="evidence" value="ECO:0007669"/>
    <property type="project" value="UniProtKB-SubCell"/>
</dbReference>
<dbReference type="GO" id="GO:0016559">
    <property type="term" value="P:peroxisome fission"/>
    <property type="evidence" value="ECO:0007669"/>
    <property type="project" value="InterPro"/>
</dbReference>
<protein>
    <recommendedName>
        <fullName evidence="7">Peroxisomal biogenesis factor 11</fullName>
    </recommendedName>
</protein>
<comment type="subcellular location">
    <subcellularLocation>
        <location evidence="4">Peroxisome membrane</location>
    </subcellularLocation>
</comment>
<evidence type="ECO:0008006" key="7">
    <source>
        <dbReference type="Google" id="ProtNLM"/>
    </source>
</evidence>
<evidence type="ECO:0000256" key="4">
    <source>
        <dbReference type="ARBA" id="ARBA00046271"/>
    </source>
</evidence>
<dbReference type="InterPro" id="IPR008733">
    <property type="entry name" value="PEX11"/>
</dbReference>
<dbReference type="EMBL" id="JAAAJA010000522">
    <property type="protein sequence ID" value="KAG0252399.1"/>
    <property type="molecule type" value="Genomic_DNA"/>
</dbReference>
<evidence type="ECO:0000256" key="1">
    <source>
        <dbReference type="ARBA" id="ARBA00022593"/>
    </source>
</evidence>